<protein>
    <submittedName>
        <fullName evidence="1">Uncharacterized protein</fullName>
    </submittedName>
</protein>
<evidence type="ECO:0000313" key="2">
    <source>
        <dbReference type="Proteomes" id="UP000284562"/>
    </source>
</evidence>
<reference evidence="1 2" key="1">
    <citation type="submission" date="2018-08" db="EMBL/GenBank/DDBJ databases">
        <title>A genome reference for cultivated species of the human gut microbiota.</title>
        <authorList>
            <person name="Zou Y."/>
            <person name="Xue W."/>
            <person name="Luo G."/>
        </authorList>
    </citation>
    <scope>NUCLEOTIDE SEQUENCE [LARGE SCALE GENOMIC DNA]</scope>
    <source>
        <strain evidence="1 2">AF43-2</strain>
    </source>
</reference>
<comment type="caution">
    <text evidence="1">The sequence shown here is derived from an EMBL/GenBank/DDBJ whole genome shotgun (WGS) entry which is preliminary data.</text>
</comment>
<dbReference type="EMBL" id="QRNN01000038">
    <property type="protein sequence ID" value="RHK47908.1"/>
    <property type="molecule type" value="Genomic_DNA"/>
</dbReference>
<dbReference type="Proteomes" id="UP000284562">
    <property type="component" value="Unassembled WGS sequence"/>
</dbReference>
<organism evidence="1 2">
    <name type="scientific">Segatella copri</name>
    <dbReference type="NCBI Taxonomy" id="165179"/>
    <lineage>
        <taxon>Bacteria</taxon>
        <taxon>Pseudomonadati</taxon>
        <taxon>Bacteroidota</taxon>
        <taxon>Bacteroidia</taxon>
        <taxon>Bacteroidales</taxon>
        <taxon>Prevotellaceae</taxon>
        <taxon>Segatella</taxon>
    </lineage>
</organism>
<accession>A0AA92V5Y1</accession>
<name>A0AA92V5Y1_9BACT</name>
<evidence type="ECO:0000313" key="1">
    <source>
        <dbReference type="EMBL" id="RHK47908.1"/>
    </source>
</evidence>
<proteinExistence type="predicted"/>
<gene>
    <name evidence="1" type="ORF">DW064_09745</name>
</gene>
<dbReference type="AlphaFoldDB" id="A0AA92V5Y1"/>
<sequence>MLGVIKLHEESLDIYSGESKEGREFISSFMTEAYSPISVRYLNVGDSYIDHQIKKHLHDIVTNISNDNSQKYMVKQLLLHMESDDCQYTYTEVKGISAEEIAKLMEQHRYIYFKSEDLNKSFYCGITNDVDIRMDQHRRDDFPIEDDHVRAYVCENVEVAKQVEGLLGIKGYDIGGQNAAGNGAVETSCIVYFLKKG</sequence>